<dbReference type="InterPro" id="IPR025232">
    <property type="entry name" value="DUF4174"/>
</dbReference>
<feature type="domain" description="DUF4174" evidence="3">
    <location>
        <begin position="48"/>
        <end position="148"/>
    </location>
</feature>
<dbReference type="Pfam" id="PF13778">
    <property type="entry name" value="DUF4174"/>
    <property type="match status" value="1"/>
</dbReference>
<organism evidence="4 5">
    <name type="scientific">Rhodovulum strictum</name>
    <dbReference type="NCBI Taxonomy" id="58314"/>
    <lineage>
        <taxon>Bacteria</taxon>
        <taxon>Pseudomonadati</taxon>
        <taxon>Pseudomonadota</taxon>
        <taxon>Alphaproteobacteria</taxon>
        <taxon>Rhodobacterales</taxon>
        <taxon>Paracoccaceae</taxon>
        <taxon>Rhodovulum</taxon>
    </lineage>
</organism>
<dbReference type="RefSeq" id="WP_153748777.1">
    <property type="nucleotide sequence ID" value="NZ_BAAADI010000011.1"/>
</dbReference>
<evidence type="ECO:0000256" key="1">
    <source>
        <dbReference type="ARBA" id="ARBA00022729"/>
    </source>
</evidence>
<dbReference type="AlphaFoldDB" id="A0A844BG16"/>
<feature type="chain" id="PRO_5032860863" evidence="2">
    <location>
        <begin position="25"/>
        <end position="158"/>
    </location>
</feature>
<gene>
    <name evidence="4" type="ORF">GH815_10780</name>
</gene>
<sequence length="158" mass="17606">MKKRLVSLALAALVPLALTAGAMAELTGLERWQADHATVLDAREVTPAEFQWIARPVVVFADSEADPRFAQQMDLLTARIEELAIRDVVVITDTDPAARSAFRQALRPRGFALVLVAKDGNVILRKPTPWDVRELTRSIDKLPLRQQEIRDRRGTASD</sequence>
<evidence type="ECO:0000313" key="4">
    <source>
        <dbReference type="EMBL" id="MRH21478.1"/>
    </source>
</evidence>
<accession>A0A844BG16</accession>
<evidence type="ECO:0000259" key="3">
    <source>
        <dbReference type="Pfam" id="PF13778"/>
    </source>
</evidence>
<dbReference type="Proteomes" id="UP000466730">
    <property type="component" value="Unassembled WGS sequence"/>
</dbReference>
<evidence type="ECO:0000256" key="2">
    <source>
        <dbReference type="SAM" id="SignalP"/>
    </source>
</evidence>
<keyword evidence="5" id="KW-1185">Reference proteome</keyword>
<comment type="caution">
    <text evidence="4">The sequence shown here is derived from an EMBL/GenBank/DDBJ whole genome shotgun (WGS) entry which is preliminary data.</text>
</comment>
<feature type="signal peptide" evidence="2">
    <location>
        <begin position="1"/>
        <end position="24"/>
    </location>
</feature>
<keyword evidence="1 2" id="KW-0732">Signal</keyword>
<name>A0A844BG16_9RHOB</name>
<dbReference type="EMBL" id="WJPO01000015">
    <property type="protein sequence ID" value="MRH21478.1"/>
    <property type="molecule type" value="Genomic_DNA"/>
</dbReference>
<proteinExistence type="predicted"/>
<protein>
    <submittedName>
        <fullName evidence="4">DUF4174 domain-containing protein</fullName>
    </submittedName>
</protein>
<evidence type="ECO:0000313" key="5">
    <source>
        <dbReference type="Proteomes" id="UP000466730"/>
    </source>
</evidence>
<dbReference type="OrthoDB" id="7362103at2"/>
<reference evidence="4 5" key="1">
    <citation type="submission" date="2019-11" db="EMBL/GenBank/DDBJ databases">
        <title>Draft Whole-Genome sequence of the marine photosynthetic bacterium Rhodovulum strictum DSM 11289.</title>
        <authorList>
            <person name="Kyndt J.A."/>
            <person name="Meyer T.E."/>
        </authorList>
    </citation>
    <scope>NUCLEOTIDE SEQUENCE [LARGE SCALE GENOMIC DNA]</scope>
    <source>
        <strain evidence="4 5">DSM 11289</strain>
    </source>
</reference>